<dbReference type="EMBL" id="JALJOU010000097">
    <property type="protein sequence ID" value="KAK9821740.1"/>
    <property type="molecule type" value="Genomic_DNA"/>
</dbReference>
<comment type="caution">
    <text evidence="1">The sequence shown here is derived from an EMBL/GenBank/DDBJ whole genome shotgun (WGS) entry which is preliminary data.</text>
</comment>
<evidence type="ECO:0000313" key="2">
    <source>
        <dbReference type="Proteomes" id="UP001445335"/>
    </source>
</evidence>
<gene>
    <name evidence="1" type="ORF">WJX81_000948</name>
</gene>
<dbReference type="Gene3D" id="2.160.20.10">
    <property type="entry name" value="Single-stranded right-handed beta-helix, Pectin lyase-like"/>
    <property type="match status" value="1"/>
</dbReference>
<dbReference type="InterPro" id="IPR012334">
    <property type="entry name" value="Pectin_lyas_fold"/>
</dbReference>
<proteinExistence type="predicted"/>
<name>A0AAW1QJZ3_9CHLO</name>
<protein>
    <submittedName>
        <fullName evidence="1">Uncharacterized protein</fullName>
    </submittedName>
</protein>
<evidence type="ECO:0000313" key="1">
    <source>
        <dbReference type="EMBL" id="KAK9821740.1"/>
    </source>
</evidence>
<accession>A0AAW1QJZ3</accession>
<sequence length="179" mass="19142">MLEAGKRHLTGTLRLRTGVRLHVPANTTLLVDLKYDPAAGDAWYLVLLEKCTRCSVEGGGSIDGRGADSGHPGAEGGQPCDSEHACGPVLIGVLESSQRLCRAHRSRCDNLTIAPSRRGLAIQLRDKDQGTVIAGSEESTIDSLSLEGVRLEMRRRTALPGGMRDLRIGLRGIGQRPAP</sequence>
<reference evidence="1 2" key="1">
    <citation type="journal article" date="2024" name="Nat. Commun.">
        <title>Phylogenomics reveals the evolutionary origins of lichenization in chlorophyte algae.</title>
        <authorList>
            <person name="Puginier C."/>
            <person name="Libourel C."/>
            <person name="Otte J."/>
            <person name="Skaloud P."/>
            <person name="Haon M."/>
            <person name="Grisel S."/>
            <person name="Petersen M."/>
            <person name="Berrin J.G."/>
            <person name="Delaux P.M."/>
            <person name="Dal Grande F."/>
            <person name="Keller J."/>
        </authorList>
    </citation>
    <scope>NUCLEOTIDE SEQUENCE [LARGE SCALE GENOMIC DNA]</scope>
    <source>
        <strain evidence="1 2">SAG 245.80</strain>
    </source>
</reference>
<dbReference type="Proteomes" id="UP001445335">
    <property type="component" value="Unassembled WGS sequence"/>
</dbReference>
<dbReference type="AlphaFoldDB" id="A0AAW1QJZ3"/>
<organism evidence="1 2">
    <name type="scientific">Elliptochloris bilobata</name>
    <dbReference type="NCBI Taxonomy" id="381761"/>
    <lineage>
        <taxon>Eukaryota</taxon>
        <taxon>Viridiplantae</taxon>
        <taxon>Chlorophyta</taxon>
        <taxon>core chlorophytes</taxon>
        <taxon>Trebouxiophyceae</taxon>
        <taxon>Trebouxiophyceae incertae sedis</taxon>
        <taxon>Elliptochloris clade</taxon>
        <taxon>Elliptochloris</taxon>
    </lineage>
</organism>
<keyword evidence="2" id="KW-1185">Reference proteome</keyword>